<dbReference type="EMBL" id="MU069719">
    <property type="protein sequence ID" value="KAF5835167.1"/>
    <property type="molecule type" value="Genomic_DNA"/>
</dbReference>
<sequence length="59" mass="6430">MTSPREATHANPPPQLYPEAATIRCPIRTGGRKQGQLTTPAAAAMVTARMPSWQIGWTR</sequence>
<protein>
    <recommendedName>
        <fullName evidence="3">Encoded protein</fullName>
    </recommendedName>
</protein>
<proteinExistence type="predicted"/>
<comment type="caution">
    <text evidence="1">The sequence shown here is derived from an EMBL/GenBank/DDBJ whole genome shotgun (WGS) entry which is preliminary data.</text>
</comment>
<evidence type="ECO:0008006" key="3">
    <source>
        <dbReference type="Google" id="ProtNLM"/>
    </source>
</evidence>
<keyword evidence="2" id="KW-1185">Reference proteome</keyword>
<organism evidence="1 2">
    <name type="scientific">Dunaliella salina</name>
    <name type="common">Green alga</name>
    <name type="synonym">Protococcus salinus</name>
    <dbReference type="NCBI Taxonomy" id="3046"/>
    <lineage>
        <taxon>Eukaryota</taxon>
        <taxon>Viridiplantae</taxon>
        <taxon>Chlorophyta</taxon>
        <taxon>core chlorophytes</taxon>
        <taxon>Chlorophyceae</taxon>
        <taxon>CS clade</taxon>
        <taxon>Chlamydomonadales</taxon>
        <taxon>Dunaliellaceae</taxon>
        <taxon>Dunaliella</taxon>
    </lineage>
</organism>
<gene>
    <name evidence="1" type="ORF">DUNSADRAFT_7796</name>
</gene>
<reference evidence="1" key="1">
    <citation type="submission" date="2017-08" db="EMBL/GenBank/DDBJ databases">
        <authorList>
            <person name="Polle J.E."/>
            <person name="Barry K."/>
            <person name="Cushman J."/>
            <person name="Schmutz J."/>
            <person name="Tran D."/>
            <person name="Hathwaick L.T."/>
            <person name="Yim W.C."/>
            <person name="Jenkins J."/>
            <person name="Mckie-Krisberg Z.M."/>
            <person name="Prochnik S."/>
            <person name="Lindquist E."/>
            <person name="Dockter R.B."/>
            <person name="Adam C."/>
            <person name="Molina H."/>
            <person name="Bunkerborg J."/>
            <person name="Jin E."/>
            <person name="Buchheim M."/>
            <person name="Magnuson J."/>
        </authorList>
    </citation>
    <scope>NUCLEOTIDE SEQUENCE</scope>
    <source>
        <strain evidence="1">CCAP 19/18</strain>
    </source>
</reference>
<evidence type="ECO:0000313" key="1">
    <source>
        <dbReference type="EMBL" id="KAF5835167.1"/>
    </source>
</evidence>
<name>A0ABQ7GKM8_DUNSA</name>
<accession>A0ABQ7GKM8</accession>
<evidence type="ECO:0000313" key="2">
    <source>
        <dbReference type="Proteomes" id="UP000815325"/>
    </source>
</evidence>
<dbReference type="Proteomes" id="UP000815325">
    <property type="component" value="Unassembled WGS sequence"/>
</dbReference>